<dbReference type="SMART" id="SM00109">
    <property type="entry name" value="C1"/>
    <property type="match status" value="6"/>
</dbReference>
<feature type="domain" description="Phorbol-ester/DAG-type" evidence="2">
    <location>
        <begin position="382"/>
        <end position="425"/>
    </location>
</feature>
<dbReference type="EMBL" id="CM031823">
    <property type="protein sequence ID" value="KAG6628194.1"/>
    <property type="molecule type" value="Genomic_DNA"/>
</dbReference>
<accession>A0A8T1NGI6</accession>
<dbReference type="PANTHER" id="PTHR32410:SF163">
    <property type="entry name" value="DC1 DOMAIN-CONTAINING PROTEIN"/>
    <property type="match status" value="1"/>
</dbReference>
<dbReference type="Proteomes" id="UP000811609">
    <property type="component" value="Chromosome 15"/>
</dbReference>
<dbReference type="Pfam" id="PF03107">
    <property type="entry name" value="C1_2"/>
    <property type="match status" value="5"/>
</dbReference>
<dbReference type="InterPro" id="IPR053192">
    <property type="entry name" value="Vacuole_Formation_Reg"/>
</dbReference>
<feature type="domain" description="Phorbol-ester/DAG-type" evidence="2">
    <location>
        <begin position="10"/>
        <end position="60"/>
    </location>
</feature>
<dbReference type="InterPro" id="IPR002219">
    <property type="entry name" value="PKC_DAG/PE"/>
</dbReference>
<dbReference type="InterPro" id="IPR004146">
    <property type="entry name" value="DC1"/>
</dbReference>
<feature type="domain" description="Phorbol-ester/DAG-type" evidence="2">
    <location>
        <begin position="175"/>
        <end position="222"/>
    </location>
</feature>
<proteinExistence type="predicted"/>
<comment type="caution">
    <text evidence="3">The sequence shown here is derived from an EMBL/GenBank/DDBJ whole genome shotgun (WGS) entry which is preliminary data.</text>
</comment>
<sequence length="527" mass="60990">MDYQHFSHQHPLMLVLVNKVNDDYYEDCEICGEILRVSDHYKCKECSFYIHKSCAEYPRELEHPLHPKHLLFLELHSRNTCANCSSTMMNFKYTCSHCNFYLCPKCAFLPLTKKVENHDHSFNLMQKLLPFTCDHCLKKDNSMPYFCPTCLFMVHPKCTSLPLNVPPSTKQVEIHDHPLTLVPSFLISLTCNVCGDKIKDRFYFCATCSFVVHPDCALLPSISKEERDETFVLNSKEDHHDKSIDLLAYTVKKTKLEGDGTEINTEIKHLNHEHDLKLMTDKHGIDQKCDACIQSIFPPFYACAQCGLFLHKSCVELPRNLRHSLHQHPLKLFLREQKPFRCDACALPCNGFDYRCDECDFDLDVQCSLIPDILTHPNHGQHQLILARSSEDKVCSACGSSSKHKFSCVDCGFTLDFKCLTQPQTIYYKEHDHPFTLCSILEDVSGEYYCDICEEKRDQNYPAHPECILGKYRNLKFGKTFKYDFHQHPLALVQKTSQHLKCGDIANLIDLVYECAECNFIVHRRCI</sequence>
<dbReference type="AlphaFoldDB" id="A0A8T1NGI6"/>
<gene>
    <name evidence="3" type="ORF">CIPAW_15G184800</name>
</gene>
<reference evidence="3" key="1">
    <citation type="submission" date="2020-12" db="EMBL/GenBank/DDBJ databases">
        <title>WGS assembly of Carya illinoinensis cv. Pawnee.</title>
        <authorList>
            <person name="Platts A."/>
            <person name="Shu S."/>
            <person name="Wright S."/>
            <person name="Barry K."/>
            <person name="Edger P."/>
            <person name="Pires J.C."/>
            <person name="Schmutz J."/>
        </authorList>
    </citation>
    <scope>NUCLEOTIDE SEQUENCE</scope>
    <source>
        <tissue evidence="3">Leaf</tissue>
    </source>
</reference>
<organism evidence="3 4">
    <name type="scientific">Carya illinoinensis</name>
    <name type="common">Pecan</name>
    <dbReference type="NCBI Taxonomy" id="32201"/>
    <lineage>
        <taxon>Eukaryota</taxon>
        <taxon>Viridiplantae</taxon>
        <taxon>Streptophyta</taxon>
        <taxon>Embryophyta</taxon>
        <taxon>Tracheophyta</taxon>
        <taxon>Spermatophyta</taxon>
        <taxon>Magnoliopsida</taxon>
        <taxon>eudicotyledons</taxon>
        <taxon>Gunneridae</taxon>
        <taxon>Pentapetalae</taxon>
        <taxon>rosids</taxon>
        <taxon>fabids</taxon>
        <taxon>Fagales</taxon>
        <taxon>Juglandaceae</taxon>
        <taxon>Carya</taxon>
    </lineage>
</organism>
<evidence type="ECO:0000313" key="3">
    <source>
        <dbReference type="EMBL" id="KAG6628194.1"/>
    </source>
</evidence>
<feature type="domain" description="Phorbol-ester/DAG-type" evidence="2">
    <location>
        <begin position="118"/>
        <end position="164"/>
    </location>
</feature>
<keyword evidence="1" id="KW-0677">Repeat</keyword>
<dbReference type="PANTHER" id="PTHR32410">
    <property type="entry name" value="CYSTEINE/HISTIDINE-RICH C1 DOMAIN FAMILY PROTEIN"/>
    <property type="match status" value="1"/>
</dbReference>
<evidence type="ECO:0000259" key="2">
    <source>
        <dbReference type="SMART" id="SM00109"/>
    </source>
</evidence>
<keyword evidence="4" id="KW-1185">Reference proteome</keyword>
<evidence type="ECO:0000256" key="1">
    <source>
        <dbReference type="ARBA" id="ARBA00022737"/>
    </source>
</evidence>
<feature type="domain" description="Phorbol-ester/DAG-type" evidence="2">
    <location>
        <begin position="326"/>
        <end position="373"/>
    </location>
</feature>
<name>A0A8T1NGI6_CARIL</name>
<evidence type="ECO:0000313" key="4">
    <source>
        <dbReference type="Proteomes" id="UP000811609"/>
    </source>
</evidence>
<protein>
    <recommendedName>
        <fullName evidence="2">Phorbol-ester/DAG-type domain-containing protein</fullName>
    </recommendedName>
</protein>
<feature type="domain" description="Phorbol-ester/DAG-type" evidence="2">
    <location>
        <begin position="272"/>
        <end position="320"/>
    </location>
</feature>